<keyword evidence="2" id="KW-0732">Signal</keyword>
<dbReference type="EMBL" id="CAJJDM010000114">
    <property type="protein sequence ID" value="CAD8099910.1"/>
    <property type="molecule type" value="Genomic_DNA"/>
</dbReference>
<keyword evidence="1" id="KW-0472">Membrane</keyword>
<dbReference type="Proteomes" id="UP000688137">
    <property type="component" value="Unassembled WGS sequence"/>
</dbReference>
<evidence type="ECO:0000313" key="3">
    <source>
        <dbReference type="EMBL" id="CAD8099910.1"/>
    </source>
</evidence>
<keyword evidence="4" id="KW-1185">Reference proteome</keyword>
<evidence type="ECO:0000256" key="1">
    <source>
        <dbReference type="SAM" id="Phobius"/>
    </source>
</evidence>
<sequence length="498" mass="56495">MIIKYILLNILILLCKTIKVQGDVCSCEDLQVSECLNSNKCSINGNVCGNLICSNRSSGQCSSTDTNYKCKWNASTQTCLDYTYTCSEIPLTDCSYNSQKGINCVPDANQKCVEFSCALASFNCPRNLCSYTYNGVCSNPIQELNCSTLSNNLCDFYYDGVGHVCNLNDAGKCTSYNLYGLNFRCSEWSDSKNGCQKINCIYDEDTKKCREFKCIEIIDQNYCTKYNYNNEFKIVELCKWYQGQCSSLEITDITNFKDYECQEKTGNRFCWNSNYGCQPCKQMQIINSDPDLCNTCIKQINTCAKLNNTYSYLTNICFEKITCPTCQTGSTCPTCSTCSTCPTCPTSLKNMTCSDLTKNYGTLISQCYSKDTENSTNTNCPKTISSCSDLVNNHNIQCNKDLKQDIYCTKQDILQYKSCEDLKLQYSDILPTWFDCDYQNVCIECSNNTEKTTYMVLFIILLIYFFGTLIYMIHKKWISTTQIAIPIDNGDLDGDLQR</sequence>
<accession>A0A8S1P9X9</accession>
<feature type="chain" id="PRO_5035832755" evidence="2">
    <location>
        <begin position="23"/>
        <end position="498"/>
    </location>
</feature>
<organism evidence="3 4">
    <name type="scientific">Paramecium primaurelia</name>
    <dbReference type="NCBI Taxonomy" id="5886"/>
    <lineage>
        <taxon>Eukaryota</taxon>
        <taxon>Sar</taxon>
        <taxon>Alveolata</taxon>
        <taxon>Ciliophora</taxon>
        <taxon>Intramacronucleata</taxon>
        <taxon>Oligohymenophorea</taxon>
        <taxon>Peniculida</taxon>
        <taxon>Parameciidae</taxon>
        <taxon>Paramecium</taxon>
    </lineage>
</organism>
<proteinExistence type="predicted"/>
<dbReference type="AlphaFoldDB" id="A0A8S1P9X9"/>
<reference evidence="3" key="1">
    <citation type="submission" date="2021-01" db="EMBL/GenBank/DDBJ databases">
        <authorList>
            <consortium name="Genoscope - CEA"/>
            <person name="William W."/>
        </authorList>
    </citation>
    <scope>NUCLEOTIDE SEQUENCE</scope>
</reference>
<gene>
    <name evidence="3" type="ORF">PPRIM_AZ9-3.1.T1110021</name>
</gene>
<comment type="caution">
    <text evidence="3">The sequence shown here is derived from an EMBL/GenBank/DDBJ whole genome shotgun (WGS) entry which is preliminary data.</text>
</comment>
<evidence type="ECO:0000256" key="2">
    <source>
        <dbReference type="SAM" id="SignalP"/>
    </source>
</evidence>
<keyword evidence="1" id="KW-1133">Transmembrane helix</keyword>
<feature type="signal peptide" evidence="2">
    <location>
        <begin position="1"/>
        <end position="22"/>
    </location>
</feature>
<evidence type="ECO:0000313" key="4">
    <source>
        <dbReference type="Proteomes" id="UP000688137"/>
    </source>
</evidence>
<name>A0A8S1P9X9_PARPR</name>
<keyword evidence="1" id="KW-0812">Transmembrane</keyword>
<feature type="transmembrane region" description="Helical" evidence="1">
    <location>
        <begin position="454"/>
        <end position="473"/>
    </location>
</feature>
<protein>
    <submittedName>
        <fullName evidence="3">Uncharacterized protein</fullName>
    </submittedName>
</protein>